<feature type="signal peptide" evidence="2">
    <location>
        <begin position="1"/>
        <end position="22"/>
    </location>
</feature>
<dbReference type="AlphaFoldDB" id="A0A1R3IWR9"/>
<name>A0A1R3IWR9_9ROSI</name>
<feature type="domain" description="Prolamin-like" evidence="3">
    <location>
        <begin position="34"/>
        <end position="106"/>
    </location>
</feature>
<dbReference type="PANTHER" id="PTHR31951">
    <property type="entry name" value="BIFUNCTIONAL INHIBITOR/LIPID-TRANSFER PROTEIN/SEED STORAGE 2S ALBUMIN SUPERFAMILY PROTEIN-RELATED"/>
    <property type="match status" value="1"/>
</dbReference>
<accession>A0A1R3IWR9</accession>
<protein>
    <recommendedName>
        <fullName evidence="3">Prolamin-like domain-containing protein</fullName>
    </recommendedName>
</protein>
<evidence type="ECO:0000313" key="5">
    <source>
        <dbReference type="Proteomes" id="UP000187203"/>
    </source>
</evidence>
<gene>
    <name evidence="4" type="ORF">COLO4_20829</name>
</gene>
<dbReference type="PANTHER" id="PTHR31951:SF22">
    <property type="entry name" value="ECA1 GAMETOGENESIS RELATED FAMILY"/>
    <property type="match status" value="1"/>
</dbReference>
<dbReference type="OrthoDB" id="946177at2759"/>
<proteinExistence type="predicted"/>
<reference evidence="5" key="1">
    <citation type="submission" date="2013-09" db="EMBL/GenBank/DDBJ databases">
        <title>Corchorus olitorius genome sequencing.</title>
        <authorList>
            <person name="Alam M."/>
            <person name="Haque M.S."/>
            <person name="Islam M.S."/>
            <person name="Emdad E.M."/>
            <person name="Islam M.M."/>
            <person name="Ahmed B."/>
            <person name="Halim A."/>
            <person name="Hossen Q.M.M."/>
            <person name="Hossain M.Z."/>
            <person name="Ahmed R."/>
            <person name="Khan M.M."/>
            <person name="Islam R."/>
            <person name="Rashid M.M."/>
            <person name="Khan S.A."/>
            <person name="Rahman M.S."/>
            <person name="Alam M."/>
            <person name="Yahiya A.S."/>
            <person name="Khan M.S."/>
            <person name="Azam M.S."/>
            <person name="Haque T."/>
            <person name="Lashkar M.Z.H."/>
            <person name="Akhand A.I."/>
            <person name="Morshed G."/>
            <person name="Roy S."/>
            <person name="Uddin K.S."/>
            <person name="Rabeya T."/>
            <person name="Hossain A.S."/>
            <person name="Chowdhury A."/>
            <person name="Snigdha A.R."/>
            <person name="Mortoza M.S."/>
            <person name="Matin S.A."/>
            <person name="Hoque S.M.E."/>
            <person name="Islam M.K."/>
            <person name="Roy D.K."/>
            <person name="Haider R."/>
            <person name="Moosa M.M."/>
            <person name="Elias S.M."/>
            <person name="Hasan A.M."/>
            <person name="Jahan S."/>
            <person name="Shafiuddin M."/>
            <person name="Mahmood N."/>
            <person name="Shommy N.S."/>
        </authorList>
    </citation>
    <scope>NUCLEOTIDE SEQUENCE [LARGE SCALE GENOMIC DNA]</scope>
    <source>
        <strain evidence="5">cv. O-4</strain>
    </source>
</reference>
<sequence length="218" mass="23692">MASLKISFILLLLVLTSGVVSAAENPDLIIKQNNCKTKMGLACSKEVFTSIFYTGSVTKKCCGELMVLGKVCHDAFVKKTHEDPLYKDLTESTIAKKSTTTWNTCVSVIDISPSSSASGVISPAENPDLIIEENNFKTKMELPCAREVFTSIFKTGAVTKKCCSELKVLDKVCHDAFVKKTLEDPIYKNLSESTIAKNSTKTWNNCASVIDISPSSSA</sequence>
<feature type="chain" id="PRO_5012277663" description="Prolamin-like domain-containing protein" evidence="2">
    <location>
        <begin position="23"/>
        <end position="218"/>
    </location>
</feature>
<dbReference type="Proteomes" id="UP000187203">
    <property type="component" value="Unassembled WGS sequence"/>
</dbReference>
<evidence type="ECO:0000259" key="3">
    <source>
        <dbReference type="Pfam" id="PF05617"/>
    </source>
</evidence>
<evidence type="ECO:0000256" key="1">
    <source>
        <dbReference type="ARBA" id="ARBA00022729"/>
    </source>
</evidence>
<dbReference type="EMBL" id="AWUE01017453">
    <property type="protein sequence ID" value="OMO87004.1"/>
    <property type="molecule type" value="Genomic_DNA"/>
</dbReference>
<evidence type="ECO:0000256" key="2">
    <source>
        <dbReference type="SAM" id="SignalP"/>
    </source>
</evidence>
<dbReference type="Pfam" id="PF05617">
    <property type="entry name" value="Prolamin_like"/>
    <property type="match status" value="2"/>
</dbReference>
<evidence type="ECO:0000313" key="4">
    <source>
        <dbReference type="EMBL" id="OMO87004.1"/>
    </source>
</evidence>
<feature type="domain" description="Prolamin-like" evidence="3">
    <location>
        <begin position="143"/>
        <end position="206"/>
    </location>
</feature>
<keyword evidence="5" id="KW-1185">Reference proteome</keyword>
<dbReference type="InterPro" id="IPR008502">
    <property type="entry name" value="Prolamin-like"/>
</dbReference>
<organism evidence="4 5">
    <name type="scientific">Corchorus olitorius</name>
    <dbReference type="NCBI Taxonomy" id="93759"/>
    <lineage>
        <taxon>Eukaryota</taxon>
        <taxon>Viridiplantae</taxon>
        <taxon>Streptophyta</taxon>
        <taxon>Embryophyta</taxon>
        <taxon>Tracheophyta</taxon>
        <taxon>Spermatophyta</taxon>
        <taxon>Magnoliopsida</taxon>
        <taxon>eudicotyledons</taxon>
        <taxon>Gunneridae</taxon>
        <taxon>Pentapetalae</taxon>
        <taxon>rosids</taxon>
        <taxon>malvids</taxon>
        <taxon>Malvales</taxon>
        <taxon>Malvaceae</taxon>
        <taxon>Grewioideae</taxon>
        <taxon>Apeibeae</taxon>
        <taxon>Corchorus</taxon>
    </lineage>
</organism>
<comment type="caution">
    <text evidence="4">The sequence shown here is derived from an EMBL/GenBank/DDBJ whole genome shotgun (WGS) entry which is preliminary data.</text>
</comment>
<keyword evidence="1 2" id="KW-0732">Signal</keyword>